<protein>
    <submittedName>
        <fullName evidence="2">Uncharacterized protein</fullName>
    </submittedName>
</protein>
<organism evidence="2 3">
    <name type="scientific">Rhododendron simsii</name>
    <name type="common">Sims's rhododendron</name>
    <dbReference type="NCBI Taxonomy" id="118357"/>
    <lineage>
        <taxon>Eukaryota</taxon>
        <taxon>Viridiplantae</taxon>
        <taxon>Streptophyta</taxon>
        <taxon>Embryophyta</taxon>
        <taxon>Tracheophyta</taxon>
        <taxon>Spermatophyta</taxon>
        <taxon>Magnoliopsida</taxon>
        <taxon>eudicotyledons</taxon>
        <taxon>Gunneridae</taxon>
        <taxon>Pentapetalae</taxon>
        <taxon>asterids</taxon>
        <taxon>Ericales</taxon>
        <taxon>Ericaceae</taxon>
        <taxon>Ericoideae</taxon>
        <taxon>Rhodoreae</taxon>
        <taxon>Rhododendron</taxon>
    </lineage>
</organism>
<feature type="region of interest" description="Disordered" evidence="1">
    <location>
        <begin position="65"/>
        <end position="90"/>
    </location>
</feature>
<dbReference type="OrthoDB" id="1795888at2759"/>
<name>A0A834FWJ5_RHOSS</name>
<dbReference type="AlphaFoldDB" id="A0A834FWJ5"/>
<evidence type="ECO:0000313" key="2">
    <source>
        <dbReference type="EMBL" id="KAF7116035.1"/>
    </source>
</evidence>
<accession>A0A834FWJ5</accession>
<reference evidence="2" key="1">
    <citation type="submission" date="2019-11" db="EMBL/GenBank/DDBJ databases">
        <authorList>
            <person name="Liu Y."/>
            <person name="Hou J."/>
            <person name="Li T.-Q."/>
            <person name="Guan C.-H."/>
            <person name="Wu X."/>
            <person name="Wu H.-Z."/>
            <person name="Ling F."/>
            <person name="Zhang R."/>
            <person name="Shi X.-G."/>
            <person name="Ren J.-P."/>
            <person name="Chen E.-F."/>
            <person name="Sun J.-M."/>
        </authorList>
    </citation>
    <scope>NUCLEOTIDE SEQUENCE</scope>
    <source>
        <strain evidence="2">Adult_tree_wgs_1</strain>
        <tissue evidence="2">Leaves</tissue>
    </source>
</reference>
<proteinExistence type="predicted"/>
<dbReference type="EMBL" id="WJXA01000100">
    <property type="protein sequence ID" value="KAF7116035.1"/>
    <property type="molecule type" value="Genomic_DNA"/>
</dbReference>
<evidence type="ECO:0000313" key="3">
    <source>
        <dbReference type="Proteomes" id="UP000626092"/>
    </source>
</evidence>
<sequence>MENGRLEPRIINSSVLTKSMSQSRVPRAALGWSYLTSLPPRDASKPVWYKKLFCQGAAIIGSLRKEKKERQKIARKQDRMEDHLERLSRR</sequence>
<dbReference type="Proteomes" id="UP000626092">
    <property type="component" value="Unassembled WGS sequence"/>
</dbReference>
<evidence type="ECO:0000256" key="1">
    <source>
        <dbReference type="SAM" id="MobiDB-lite"/>
    </source>
</evidence>
<keyword evidence="3" id="KW-1185">Reference proteome</keyword>
<comment type="caution">
    <text evidence="2">The sequence shown here is derived from an EMBL/GenBank/DDBJ whole genome shotgun (WGS) entry which is preliminary data.</text>
</comment>
<gene>
    <name evidence="2" type="ORF">RHSIM_RhsimUnG0040400</name>
</gene>